<protein>
    <submittedName>
        <fullName evidence="2">Endonuclease</fullName>
    </submittedName>
</protein>
<keyword evidence="2" id="KW-0255">Endonuclease</keyword>
<keyword evidence="3" id="KW-1185">Reference proteome</keyword>
<keyword evidence="2" id="KW-0540">Nuclease</keyword>
<dbReference type="Gene3D" id="3.60.10.10">
    <property type="entry name" value="Endonuclease/exonuclease/phosphatase"/>
    <property type="match status" value="1"/>
</dbReference>
<dbReference type="PANTHER" id="PTHR12121">
    <property type="entry name" value="CARBON CATABOLITE REPRESSOR PROTEIN 4"/>
    <property type="match status" value="1"/>
</dbReference>
<accession>A0ABM7PBD8</accession>
<reference evidence="2 3" key="1">
    <citation type="submission" date="2021-02" db="EMBL/GenBank/DDBJ databases">
        <title>Complete genome of Desulfoluna sp. strain ASN36.</title>
        <authorList>
            <person name="Takahashi A."/>
            <person name="Kojima H."/>
            <person name="Fukui M."/>
        </authorList>
    </citation>
    <scope>NUCLEOTIDE SEQUENCE [LARGE SCALE GENOMIC DNA]</scope>
    <source>
        <strain evidence="2 3">ASN36</strain>
    </source>
</reference>
<sequence>MHTFSEPTKDTTVMSINLRFGLADDGENAWEHRCDAFGPLFETTRPDFVAMQEANNFQTRYLAQLLRDYRFVGVRNPSPDRWQNNLIFYRKEWTCHRHAHFFLSETPRELSKLPGSKWPRQCVIGLFARGKKRVICVTTHFDFDEEVQKRSAELVLRFLKEFPEDAPVIITGDFNAPPKSPAHQTFQSGGFRDSFTGSHSSTFHGFTGADLGDHIDWILYKGNLEVAKAQVIKKSFDGIYPSDHFPVMSKFRWVGV</sequence>
<dbReference type="GO" id="GO:0004519">
    <property type="term" value="F:endonuclease activity"/>
    <property type="evidence" value="ECO:0007669"/>
    <property type="project" value="UniProtKB-KW"/>
</dbReference>
<dbReference type="CDD" id="cd09083">
    <property type="entry name" value="EEP-1"/>
    <property type="match status" value="1"/>
</dbReference>
<name>A0ABM7PBD8_9BACT</name>
<evidence type="ECO:0000259" key="1">
    <source>
        <dbReference type="Pfam" id="PF03372"/>
    </source>
</evidence>
<keyword evidence="2" id="KW-0378">Hydrolase</keyword>
<organism evidence="2 3">
    <name type="scientific">Desulfoluna limicola</name>
    <dbReference type="NCBI Taxonomy" id="2810562"/>
    <lineage>
        <taxon>Bacteria</taxon>
        <taxon>Pseudomonadati</taxon>
        <taxon>Thermodesulfobacteriota</taxon>
        <taxon>Desulfobacteria</taxon>
        <taxon>Desulfobacterales</taxon>
        <taxon>Desulfolunaceae</taxon>
        <taxon>Desulfoluna</taxon>
    </lineage>
</organism>
<dbReference type="Proteomes" id="UP001320148">
    <property type="component" value="Chromosome"/>
</dbReference>
<evidence type="ECO:0000313" key="3">
    <source>
        <dbReference type="Proteomes" id="UP001320148"/>
    </source>
</evidence>
<dbReference type="PANTHER" id="PTHR12121:SF36">
    <property type="entry name" value="ENDONUCLEASE_EXONUCLEASE_PHOSPHATASE DOMAIN-CONTAINING PROTEIN"/>
    <property type="match status" value="1"/>
</dbReference>
<feature type="domain" description="Endonuclease/exonuclease/phosphatase" evidence="1">
    <location>
        <begin position="14"/>
        <end position="244"/>
    </location>
</feature>
<dbReference type="Pfam" id="PF03372">
    <property type="entry name" value="Exo_endo_phos"/>
    <property type="match status" value="1"/>
</dbReference>
<dbReference type="InterPro" id="IPR050410">
    <property type="entry name" value="CCR4/nocturin_mRNA_transcr"/>
</dbReference>
<dbReference type="EMBL" id="AP024488">
    <property type="protein sequence ID" value="BCS94406.1"/>
    <property type="molecule type" value="Genomic_DNA"/>
</dbReference>
<proteinExistence type="predicted"/>
<evidence type="ECO:0000313" key="2">
    <source>
        <dbReference type="EMBL" id="BCS94406.1"/>
    </source>
</evidence>
<dbReference type="InterPro" id="IPR005135">
    <property type="entry name" value="Endo/exonuclease/phosphatase"/>
</dbReference>
<gene>
    <name evidence="2" type="ORF">DSLASN_00380</name>
</gene>
<dbReference type="RefSeq" id="WP_236890722.1">
    <property type="nucleotide sequence ID" value="NZ_AP024488.1"/>
</dbReference>
<dbReference type="InterPro" id="IPR036691">
    <property type="entry name" value="Endo/exonu/phosph_ase_sf"/>
</dbReference>
<dbReference type="SUPFAM" id="SSF56219">
    <property type="entry name" value="DNase I-like"/>
    <property type="match status" value="1"/>
</dbReference>